<dbReference type="AlphaFoldDB" id="A0A2X0PG46"/>
<dbReference type="Gene3D" id="3.40.250.10">
    <property type="entry name" value="Rhodanese-like domain"/>
    <property type="match status" value="1"/>
</dbReference>
<dbReference type="InterPro" id="IPR001763">
    <property type="entry name" value="Rhodanese-like_dom"/>
</dbReference>
<dbReference type="InterPro" id="IPR035985">
    <property type="entry name" value="Ubiquitin-activating_enz"/>
</dbReference>
<evidence type="ECO:0000256" key="1">
    <source>
        <dbReference type="SAM" id="MobiDB-lite"/>
    </source>
</evidence>
<dbReference type="Gene3D" id="3.40.50.720">
    <property type="entry name" value="NAD(P)-binding Rossmann-like Domain"/>
    <property type="match status" value="1"/>
</dbReference>
<accession>A0A2X0PG46</accession>
<sequence>MASSSPYQLRTELALARAKVAELEQALQAPADHAGPMTDKTSKASTGRTQVRIQGLSQQEYRRYGRQMILPAVGLPGQLKLKQAHILVIGAGGLGCPVLLYLAAAGIGQITILDHDDVELSNLHRQVLHDETRIGVNKAESARIGLERLNSDIVINSYALPFTPTLFDPSNCSSTPDCVLKASFTLILDCTDNPATRHFLNAYAVRYKIPLVSGGAVRSEGTVGVFGLKLQDEVTSGENGTAEYGPCYACVFPAPPSPSRDVADGDGLSEEEREDKTLERTALQGTGACSDEGVLGLLCGQVGVQMGCEAMRMLLGIAKPTLHLLSPLSAHPLRTIKLRARQASCPACGAQSTTKWDEFLQTGHWSEWIDPLCELPGAGQGALRKDEKRWSARALSERLAQGENGGTLRLIDVRPGVEWGICKIPGSESKPTLYDTACNLERKAKLMVPTRHIDIPLAQILRDPSIVLKGQDGSGPQELAFVCRRGNDSIIAARAVRRFKNKKTGTLECLGGCGGSFVVGDLKNGLVGWSRDVDEMFPTY</sequence>
<dbReference type="InterPro" id="IPR000594">
    <property type="entry name" value="ThiF_NAD_FAD-bd"/>
</dbReference>
<dbReference type="GO" id="GO:0002143">
    <property type="term" value="P:tRNA wobble position uridine thiolation"/>
    <property type="evidence" value="ECO:0007669"/>
    <property type="project" value="TreeGrafter"/>
</dbReference>
<feature type="region of interest" description="Disordered" evidence="1">
    <location>
        <begin position="258"/>
        <end position="278"/>
    </location>
</feature>
<dbReference type="SMART" id="SM00450">
    <property type="entry name" value="RHOD"/>
    <property type="match status" value="1"/>
</dbReference>
<dbReference type="STRING" id="796604.A0A2X0PG46"/>
<dbReference type="CDD" id="cd00757">
    <property type="entry name" value="ThiF_MoeB_HesA_family"/>
    <property type="match status" value="1"/>
</dbReference>
<feature type="region of interest" description="Disordered" evidence="1">
    <location>
        <begin position="28"/>
        <end position="50"/>
    </location>
</feature>
<dbReference type="GO" id="GO:0004792">
    <property type="term" value="F:thiosulfate-cyanide sulfurtransferase activity"/>
    <property type="evidence" value="ECO:0007669"/>
    <property type="project" value="TreeGrafter"/>
</dbReference>
<dbReference type="PROSITE" id="PS50206">
    <property type="entry name" value="RHODANESE_3"/>
    <property type="match status" value="1"/>
</dbReference>
<keyword evidence="4" id="KW-1185">Reference proteome</keyword>
<dbReference type="SUPFAM" id="SSF52821">
    <property type="entry name" value="Rhodanese/Cell cycle control phosphatase"/>
    <property type="match status" value="1"/>
</dbReference>
<dbReference type="GO" id="GO:0032447">
    <property type="term" value="P:protein urmylation"/>
    <property type="evidence" value="ECO:0007669"/>
    <property type="project" value="TreeGrafter"/>
</dbReference>
<dbReference type="PANTHER" id="PTHR10953:SF102">
    <property type="entry name" value="ADENYLYLTRANSFERASE AND SULFURTRANSFERASE MOCS3"/>
    <property type="match status" value="1"/>
</dbReference>
<evidence type="ECO:0000313" key="3">
    <source>
        <dbReference type="EMBL" id="SGY85937.1"/>
    </source>
</evidence>
<evidence type="ECO:0000259" key="2">
    <source>
        <dbReference type="PROSITE" id="PS50206"/>
    </source>
</evidence>
<name>A0A2X0PG46_9BASI</name>
<dbReference type="SUPFAM" id="SSF69572">
    <property type="entry name" value="Activating enzymes of the ubiquitin-like proteins"/>
    <property type="match status" value="1"/>
</dbReference>
<dbReference type="Proteomes" id="UP000249464">
    <property type="component" value="Unassembled WGS sequence"/>
</dbReference>
<protein>
    <submittedName>
        <fullName evidence="3">BQ5605_C009g05789 protein</fullName>
    </submittedName>
</protein>
<reference evidence="3 4" key="1">
    <citation type="submission" date="2016-11" db="EMBL/GenBank/DDBJ databases">
        <authorList>
            <person name="Jaros S."/>
            <person name="Januszkiewicz K."/>
            <person name="Wedrychowicz H."/>
        </authorList>
    </citation>
    <scope>NUCLEOTIDE SEQUENCE [LARGE SCALE GENOMIC DNA]</scope>
</reference>
<dbReference type="GO" id="GO:0016779">
    <property type="term" value="F:nucleotidyltransferase activity"/>
    <property type="evidence" value="ECO:0007669"/>
    <property type="project" value="TreeGrafter"/>
</dbReference>
<dbReference type="GO" id="GO:0042292">
    <property type="term" value="F:URM1 activating enzyme activity"/>
    <property type="evidence" value="ECO:0007669"/>
    <property type="project" value="TreeGrafter"/>
</dbReference>
<dbReference type="InterPro" id="IPR036873">
    <property type="entry name" value="Rhodanese-like_dom_sf"/>
</dbReference>
<dbReference type="GO" id="GO:0005737">
    <property type="term" value="C:cytoplasm"/>
    <property type="evidence" value="ECO:0007669"/>
    <property type="project" value="TreeGrafter"/>
</dbReference>
<feature type="domain" description="Rhodanese" evidence="2">
    <location>
        <begin position="404"/>
        <end position="538"/>
    </location>
</feature>
<organism evidence="3 4">
    <name type="scientific">Microbotryum silenes-dioicae</name>
    <dbReference type="NCBI Taxonomy" id="796604"/>
    <lineage>
        <taxon>Eukaryota</taxon>
        <taxon>Fungi</taxon>
        <taxon>Dikarya</taxon>
        <taxon>Basidiomycota</taxon>
        <taxon>Pucciniomycotina</taxon>
        <taxon>Microbotryomycetes</taxon>
        <taxon>Microbotryales</taxon>
        <taxon>Microbotryaceae</taxon>
        <taxon>Microbotryum</taxon>
    </lineage>
</organism>
<evidence type="ECO:0000313" key="4">
    <source>
        <dbReference type="Proteomes" id="UP000249464"/>
    </source>
</evidence>
<proteinExistence type="predicted"/>
<dbReference type="InterPro" id="IPR045886">
    <property type="entry name" value="ThiF/MoeB/HesA"/>
</dbReference>
<dbReference type="EMBL" id="FQNC01000049">
    <property type="protein sequence ID" value="SGY85937.1"/>
    <property type="molecule type" value="Genomic_DNA"/>
</dbReference>
<dbReference type="PANTHER" id="PTHR10953">
    <property type="entry name" value="UBIQUITIN-ACTIVATING ENZYME E1"/>
    <property type="match status" value="1"/>
</dbReference>
<gene>
    <name evidence="3" type="primary">BQ5605_C009g05789</name>
    <name evidence="3" type="ORF">BQ5605_C009G05789</name>
</gene>
<dbReference type="Pfam" id="PF00899">
    <property type="entry name" value="ThiF"/>
    <property type="match status" value="1"/>
</dbReference>